<proteinExistence type="predicted"/>
<dbReference type="SUPFAM" id="SSF46785">
    <property type="entry name" value="Winged helix' DNA-binding domain"/>
    <property type="match status" value="1"/>
</dbReference>
<dbReference type="InterPro" id="IPR036388">
    <property type="entry name" value="WH-like_DNA-bd_sf"/>
</dbReference>
<dbReference type="RefSeq" id="WP_324780983.1">
    <property type="nucleotide sequence ID" value="NZ_CP141769.1"/>
</dbReference>
<protein>
    <submittedName>
        <fullName evidence="2">DNA translocase FtsK</fullName>
    </submittedName>
</protein>
<gene>
    <name evidence="2" type="ORF">VA613_06155</name>
</gene>
<keyword evidence="3" id="KW-1185">Reference proteome</keyword>
<reference evidence="2 3" key="1">
    <citation type="submission" date="2023-12" db="EMBL/GenBank/DDBJ databases">
        <title>Thiobacillus sedimentum sp. nov., a chemolithoautotrophic sulfur-oxidizing bacterium isolated from freshwater sediment.</title>
        <authorList>
            <person name="Luo J."/>
            <person name="Dai C."/>
        </authorList>
    </citation>
    <scope>NUCLEOTIDE SEQUENCE [LARGE SCALE GENOMIC DNA]</scope>
    <source>
        <strain evidence="2 3">SCUT-2</strain>
    </source>
</reference>
<evidence type="ECO:0000259" key="1">
    <source>
        <dbReference type="SMART" id="SM00843"/>
    </source>
</evidence>
<dbReference type="Proteomes" id="UP001334732">
    <property type="component" value="Chromosome"/>
</dbReference>
<dbReference type="InterPro" id="IPR018541">
    <property type="entry name" value="Ftsk_gamma"/>
</dbReference>
<accession>A0ABZ1CM44</accession>
<dbReference type="Pfam" id="PF09397">
    <property type="entry name" value="FtsK_gamma"/>
    <property type="match status" value="1"/>
</dbReference>
<evidence type="ECO:0000313" key="3">
    <source>
        <dbReference type="Proteomes" id="UP001334732"/>
    </source>
</evidence>
<organism evidence="2 3">
    <name type="scientific">Thiobacillus sedimenti</name>
    <dbReference type="NCBI Taxonomy" id="3110231"/>
    <lineage>
        <taxon>Bacteria</taxon>
        <taxon>Pseudomonadati</taxon>
        <taxon>Pseudomonadota</taxon>
        <taxon>Betaproteobacteria</taxon>
        <taxon>Nitrosomonadales</taxon>
        <taxon>Thiobacillaceae</taxon>
        <taxon>Thiobacillus</taxon>
    </lineage>
</organism>
<name>A0ABZ1CM44_9PROT</name>
<sequence>MERDELYPKAVEVAKAANPPSISNLQRYLMIGYNRASRLMDYLIEDGIVEQFETENGTGYRRKVPNV</sequence>
<dbReference type="SMART" id="SM00843">
    <property type="entry name" value="Ftsk_gamma"/>
    <property type="match status" value="1"/>
</dbReference>
<dbReference type="InterPro" id="IPR036390">
    <property type="entry name" value="WH_DNA-bd_sf"/>
</dbReference>
<dbReference type="EMBL" id="CP141769">
    <property type="protein sequence ID" value="WRS40455.1"/>
    <property type="molecule type" value="Genomic_DNA"/>
</dbReference>
<feature type="domain" description="FtsK gamma" evidence="1">
    <location>
        <begin position="2"/>
        <end position="56"/>
    </location>
</feature>
<dbReference type="Gene3D" id="1.10.10.10">
    <property type="entry name" value="Winged helix-like DNA-binding domain superfamily/Winged helix DNA-binding domain"/>
    <property type="match status" value="1"/>
</dbReference>
<evidence type="ECO:0000313" key="2">
    <source>
        <dbReference type="EMBL" id="WRS40455.1"/>
    </source>
</evidence>